<dbReference type="InterPro" id="IPR014980">
    <property type="entry name" value="DOPA_dioxygen"/>
</dbReference>
<dbReference type="EMBL" id="PYSW02000050">
    <property type="protein sequence ID" value="KAG2373827.1"/>
    <property type="molecule type" value="Genomic_DNA"/>
</dbReference>
<dbReference type="Pfam" id="PF08883">
    <property type="entry name" value="DOPA_dioxygen"/>
    <property type="match status" value="1"/>
</dbReference>
<evidence type="ECO:0000313" key="1">
    <source>
        <dbReference type="EMBL" id="KAG2373827.1"/>
    </source>
</evidence>
<comment type="caution">
    <text evidence="1">The sequence shown here is derived from an EMBL/GenBank/DDBJ whole genome shotgun (WGS) entry which is preliminary data.</text>
</comment>
<dbReference type="RefSeq" id="XP_044543001.1">
    <property type="nucleotide sequence ID" value="XM_044687398.1"/>
</dbReference>
<protein>
    <submittedName>
        <fullName evidence="1">Uncharacterized protein</fullName>
    </submittedName>
</protein>
<reference evidence="1 2" key="1">
    <citation type="journal article" date="2018" name="BMC Genomics">
        <title>The genome of Naegleria lovaniensis, the basis for a comparative approach to unravel pathogenicity factors of the human pathogenic amoeba N. fowleri.</title>
        <authorList>
            <person name="Liechti N."/>
            <person name="Schurch N."/>
            <person name="Bruggmann R."/>
            <person name="Wittwer M."/>
        </authorList>
    </citation>
    <scope>NUCLEOTIDE SEQUENCE [LARGE SCALE GENOMIC DNA]</scope>
    <source>
        <strain evidence="1 2">ATCC 30569</strain>
    </source>
</reference>
<accession>A0AA88GDY6</accession>
<keyword evidence="2" id="KW-1185">Reference proteome</keyword>
<name>A0AA88GDY6_NAELO</name>
<gene>
    <name evidence="1" type="ORF">C9374_011712</name>
</gene>
<dbReference type="PANTHER" id="PTHR36423:SF2">
    <property type="entry name" value="AFR070WP"/>
    <property type="match status" value="1"/>
</dbReference>
<evidence type="ECO:0000313" key="2">
    <source>
        <dbReference type="Proteomes" id="UP000816034"/>
    </source>
</evidence>
<dbReference type="Proteomes" id="UP000816034">
    <property type="component" value="Unassembled WGS sequence"/>
</dbReference>
<dbReference type="InterPro" id="IPR023389">
    <property type="entry name" value="DOPA-like_sf"/>
</dbReference>
<dbReference type="AlphaFoldDB" id="A0AA88GDY6"/>
<dbReference type="GeneID" id="68104166"/>
<dbReference type="PANTHER" id="PTHR36423">
    <property type="entry name" value="AFR070WP"/>
    <property type="match status" value="1"/>
</dbReference>
<organism evidence="1 2">
    <name type="scientific">Naegleria lovaniensis</name>
    <name type="common">Amoeba</name>
    <dbReference type="NCBI Taxonomy" id="51637"/>
    <lineage>
        <taxon>Eukaryota</taxon>
        <taxon>Discoba</taxon>
        <taxon>Heterolobosea</taxon>
        <taxon>Tetramitia</taxon>
        <taxon>Eutetramitia</taxon>
        <taxon>Vahlkampfiidae</taxon>
        <taxon>Naegleria</taxon>
    </lineage>
</organism>
<sequence length="144" mass="16619">MPLVNVDENSIIGYHFHIYYYPNDSLDEIAIDQLFNYAKDQWGKELRVVMWKQIIGPHTLPFFEIDIIGKDLVQKHFTQVFNWVMMQCGGHGNGAGEKGRPVLLHPVFENDSNQVQAHSIYSMWLGGRVPPVNLSVLKKFDDME</sequence>
<dbReference type="SUPFAM" id="SSF143410">
    <property type="entry name" value="DOPA-like"/>
    <property type="match status" value="1"/>
</dbReference>
<proteinExistence type="predicted"/>
<dbReference type="Gene3D" id="3.30.70.1240">
    <property type="entry name" value="DOPA-like domains"/>
    <property type="match status" value="1"/>
</dbReference>